<comment type="caution">
    <text evidence="3">The sequence shown here is derived from an EMBL/GenBank/DDBJ whole genome shotgun (WGS) entry which is preliminary data.</text>
</comment>
<proteinExistence type="predicted"/>
<name>A0ABS8NBR8_9BACT</name>
<evidence type="ECO:0000313" key="3">
    <source>
        <dbReference type="EMBL" id="MCC9640869.1"/>
    </source>
</evidence>
<dbReference type="Proteomes" id="UP001430306">
    <property type="component" value="Unassembled WGS sequence"/>
</dbReference>
<dbReference type="InterPro" id="IPR028098">
    <property type="entry name" value="Glyco_trans_4-like_N"/>
</dbReference>
<accession>A0ABS8NBR8</accession>
<keyword evidence="3" id="KW-0328">Glycosyltransferase</keyword>
<keyword evidence="3" id="KW-0808">Transferase</keyword>
<sequence>MSVTKAKPIDAAILPGSISRFSGGLFTSVRRLSESMNDQGIVRARVIGNQDAHTDDDISAWRDSPLLLKSSRHRQRAREVLDWLLTNEPDLVHPQFIWSYGSMATLRWVQANPSRRHIISPRGMLDPWAVRNSRWKKQIAGMLFEHKHLRKAACIHALCDSEAESIRKFGLKNPICVIPNGIDIPDDCSSVRSELVNTNLFGRRDDPRQTMLFVGRIHEKKGLSQLIVAWKIARDRLNDWRLVIAGWDDGGHQQELEKTVKDLELSDAVIFAGPIYGEAKSAALMVADAFILPSFSEGLPMSVLEAWAYRLPLLMTAQCNLRIGFKNECGVEIDTAPEKLARSLIAFADLPVADRRAMGESGRSLVEESFQWSTIASEMSEVYRWVLGQRDAPACVQF</sequence>
<evidence type="ECO:0000259" key="1">
    <source>
        <dbReference type="Pfam" id="PF00534"/>
    </source>
</evidence>
<dbReference type="PANTHER" id="PTHR12526:SF637">
    <property type="entry name" value="GLYCOSYLTRANSFERASE EPSF-RELATED"/>
    <property type="match status" value="1"/>
</dbReference>
<dbReference type="Gene3D" id="3.40.50.2000">
    <property type="entry name" value="Glycogen Phosphorylase B"/>
    <property type="match status" value="2"/>
</dbReference>
<organism evidence="3 4">
    <name type="scientific">Rhodopirellula halodulae</name>
    <dbReference type="NCBI Taxonomy" id="2894198"/>
    <lineage>
        <taxon>Bacteria</taxon>
        <taxon>Pseudomonadati</taxon>
        <taxon>Planctomycetota</taxon>
        <taxon>Planctomycetia</taxon>
        <taxon>Pirellulales</taxon>
        <taxon>Pirellulaceae</taxon>
        <taxon>Rhodopirellula</taxon>
    </lineage>
</organism>
<feature type="domain" description="Glycosyl transferase family 1" evidence="1">
    <location>
        <begin position="205"/>
        <end position="363"/>
    </location>
</feature>
<dbReference type="Pfam" id="PF00534">
    <property type="entry name" value="Glycos_transf_1"/>
    <property type="match status" value="1"/>
</dbReference>
<dbReference type="EC" id="2.4.-.-" evidence="3"/>
<evidence type="ECO:0000313" key="4">
    <source>
        <dbReference type="Proteomes" id="UP001430306"/>
    </source>
</evidence>
<dbReference type="Pfam" id="PF13579">
    <property type="entry name" value="Glyco_trans_4_4"/>
    <property type="match status" value="1"/>
</dbReference>
<gene>
    <name evidence="3" type="ORF">LOC71_01180</name>
</gene>
<feature type="domain" description="Glycosyltransferase subfamily 4-like N-terminal" evidence="2">
    <location>
        <begin position="23"/>
        <end position="181"/>
    </location>
</feature>
<dbReference type="InterPro" id="IPR001296">
    <property type="entry name" value="Glyco_trans_1"/>
</dbReference>
<dbReference type="SUPFAM" id="SSF53756">
    <property type="entry name" value="UDP-Glycosyltransferase/glycogen phosphorylase"/>
    <property type="match status" value="1"/>
</dbReference>
<dbReference type="GO" id="GO:0016757">
    <property type="term" value="F:glycosyltransferase activity"/>
    <property type="evidence" value="ECO:0007669"/>
    <property type="project" value="UniProtKB-KW"/>
</dbReference>
<dbReference type="EMBL" id="JAJKFW010000003">
    <property type="protein sequence ID" value="MCC9640869.1"/>
    <property type="molecule type" value="Genomic_DNA"/>
</dbReference>
<reference evidence="3" key="1">
    <citation type="submission" date="2021-11" db="EMBL/GenBank/DDBJ databases">
        <title>Genome sequence.</title>
        <authorList>
            <person name="Sun Q."/>
        </authorList>
    </citation>
    <scope>NUCLEOTIDE SEQUENCE</scope>
    <source>
        <strain evidence="3">JC740</strain>
    </source>
</reference>
<keyword evidence="4" id="KW-1185">Reference proteome</keyword>
<protein>
    <submittedName>
        <fullName evidence="3">Glycosyltransferase</fullName>
        <ecNumber evidence="3">2.4.-.-</ecNumber>
    </submittedName>
</protein>
<evidence type="ECO:0000259" key="2">
    <source>
        <dbReference type="Pfam" id="PF13579"/>
    </source>
</evidence>
<dbReference type="PANTHER" id="PTHR12526">
    <property type="entry name" value="GLYCOSYLTRANSFERASE"/>
    <property type="match status" value="1"/>
</dbReference>
<dbReference type="RefSeq" id="WP_230270593.1">
    <property type="nucleotide sequence ID" value="NZ_JAJKFW010000003.1"/>
</dbReference>